<dbReference type="PRINTS" id="PR00033">
    <property type="entry name" value="HTHASNC"/>
</dbReference>
<dbReference type="Proteomes" id="UP000077875">
    <property type="component" value="Chromosome"/>
</dbReference>
<evidence type="ECO:0000313" key="6">
    <source>
        <dbReference type="Proteomes" id="UP000077875"/>
    </source>
</evidence>
<evidence type="ECO:0000256" key="2">
    <source>
        <dbReference type="ARBA" id="ARBA00023125"/>
    </source>
</evidence>
<dbReference type="KEGG" id="haa:A5892_04790"/>
<dbReference type="InterPro" id="IPR019887">
    <property type="entry name" value="Tscrpt_reg_AsnC/Lrp_C"/>
</dbReference>
<dbReference type="Pfam" id="PF13412">
    <property type="entry name" value="HTH_24"/>
    <property type="match status" value="1"/>
</dbReference>
<dbReference type="GO" id="GO:0043200">
    <property type="term" value="P:response to amino acid"/>
    <property type="evidence" value="ECO:0007669"/>
    <property type="project" value="TreeGrafter"/>
</dbReference>
<name>A0A172YCB9_9GAMM</name>
<dbReference type="GO" id="GO:0043565">
    <property type="term" value="F:sequence-specific DNA binding"/>
    <property type="evidence" value="ECO:0007669"/>
    <property type="project" value="InterPro"/>
</dbReference>
<dbReference type="CDD" id="cd00090">
    <property type="entry name" value="HTH_ARSR"/>
    <property type="match status" value="1"/>
</dbReference>
<dbReference type="STRING" id="376489.A5892_04790"/>
<dbReference type="Gene3D" id="3.30.70.920">
    <property type="match status" value="1"/>
</dbReference>
<evidence type="ECO:0000259" key="4">
    <source>
        <dbReference type="PROSITE" id="PS50956"/>
    </source>
</evidence>
<reference evidence="5 6" key="1">
    <citation type="submission" date="2016-04" db="EMBL/GenBank/DDBJ databases">
        <title>Complete Genome Sequence of Halotalea alkalilenta IHB B 13600.</title>
        <authorList>
            <person name="Swarnkar M.K."/>
            <person name="Sharma A."/>
            <person name="Kaushal K."/>
            <person name="Soni R."/>
            <person name="Rana S."/>
            <person name="Singh A.K."/>
            <person name="Gulati A."/>
        </authorList>
    </citation>
    <scope>NUCLEOTIDE SEQUENCE [LARGE SCALE GENOMIC DNA]</scope>
    <source>
        <strain evidence="5 6">IHB B 13600</strain>
    </source>
</reference>
<dbReference type="AlphaFoldDB" id="A0A172YCB9"/>
<organism evidence="5 6">
    <name type="scientific">Halotalea alkalilenta</name>
    <dbReference type="NCBI Taxonomy" id="376489"/>
    <lineage>
        <taxon>Bacteria</taxon>
        <taxon>Pseudomonadati</taxon>
        <taxon>Pseudomonadota</taxon>
        <taxon>Gammaproteobacteria</taxon>
        <taxon>Oceanospirillales</taxon>
        <taxon>Halomonadaceae</taxon>
        <taxon>Halotalea</taxon>
    </lineage>
</organism>
<proteinExistence type="predicted"/>
<dbReference type="InterPro" id="IPR011008">
    <property type="entry name" value="Dimeric_a/b-barrel"/>
</dbReference>
<evidence type="ECO:0000313" key="5">
    <source>
        <dbReference type="EMBL" id="ANF56868.1"/>
    </source>
</evidence>
<keyword evidence="6" id="KW-1185">Reference proteome</keyword>
<dbReference type="SMART" id="SM00344">
    <property type="entry name" value="HTH_ASNC"/>
    <property type="match status" value="1"/>
</dbReference>
<sequence>MGIAVKLDRIDINILVQLQRDGRMTNVSLADAVGLSPSPCLQRVKRLEAAGYITSFQARINLAKITDSVTIFTEVTLSDHRREDFMRFEQNIRQVDELLECHLVSGGYDYLLRFLTSSIARYQQVIEALIDKDIGIEKYFSYIVIKSPIVKDELPLRTLLATRREPEGE</sequence>
<dbReference type="InterPro" id="IPR019888">
    <property type="entry name" value="Tscrpt_reg_AsnC-like"/>
</dbReference>
<evidence type="ECO:0000256" key="3">
    <source>
        <dbReference type="ARBA" id="ARBA00023163"/>
    </source>
</evidence>
<gene>
    <name evidence="5" type="ORF">A5892_04790</name>
</gene>
<dbReference type="InterPro" id="IPR036390">
    <property type="entry name" value="WH_DNA-bd_sf"/>
</dbReference>
<dbReference type="InterPro" id="IPR000485">
    <property type="entry name" value="AsnC-type_HTH_dom"/>
</dbReference>
<dbReference type="GO" id="GO:0006355">
    <property type="term" value="P:regulation of DNA-templated transcription"/>
    <property type="evidence" value="ECO:0007669"/>
    <property type="project" value="UniProtKB-ARBA"/>
</dbReference>
<evidence type="ECO:0000256" key="1">
    <source>
        <dbReference type="ARBA" id="ARBA00023015"/>
    </source>
</evidence>
<dbReference type="RefSeq" id="WP_027349828.1">
    <property type="nucleotide sequence ID" value="NZ_CP015243.1"/>
</dbReference>
<feature type="domain" description="HTH asnC-type" evidence="4">
    <location>
        <begin position="7"/>
        <end position="109"/>
    </location>
</feature>
<dbReference type="PANTHER" id="PTHR30154">
    <property type="entry name" value="LEUCINE-RESPONSIVE REGULATORY PROTEIN"/>
    <property type="match status" value="1"/>
</dbReference>
<keyword evidence="1" id="KW-0805">Transcription regulation</keyword>
<dbReference type="InterPro" id="IPR036388">
    <property type="entry name" value="WH-like_DNA-bd_sf"/>
</dbReference>
<dbReference type="Gene3D" id="1.10.10.10">
    <property type="entry name" value="Winged helix-like DNA-binding domain superfamily/Winged helix DNA-binding domain"/>
    <property type="match status" value="1"/>
</dbReference>
<dbReference type="SUPFAM" id="SSF46785">
    <property type="entry name" value="Winged helix' DNA-binding domain"/>
    <property type="match status" value="1"/>
</dbReference>
<accession>A0A172YCB9</accession>
<dbReference type="PROSITE" id="PS50956">
    <property type="entry name" value="HTH_ASNC_2"/>
    <property type="match status" value="1"/>
</dbReference>
<protein>
    <submittedName>
        <fullName evidence="5">AsnC family transcriptional regulator</fullName>
    </submittedName>
</protein>
<dbReference type="PANTHER" id="PTHR30154:SF34">
    <property type="entry name" value="TRANSCRIPTIONAL REGULATOR AZLB"/>
    <property type="match status" value="1"/>
</dbReference>
<dbReference type="InterPro" id="IPR011991">
    <property type="entry name" value="ArsR-like_HTH"/>
</dbReference>
<dbReference type="Pfam" id="PF01037">
    <property type="entry name" value="AsnC_trans_reg"/>
    <property type="match status" value="1"/>
</dbReference>
<dbReference type="EMBL" id="CP015243">
    <property type="protein sequence ID" value="ANF56868.1"/>
    <property type="molecule type" value="Genomic_DNA"/>
</dbReference>
<dbReference type="SUPFAM" id="SSF54909">
    <property type="entry name" value="Dimeric alpha+beta barrel"/>
    <property type="match status" value="1"/>
</dbReference>
<keyword evidence="2" id="KW-0238">DNA-binding</keyword>
<dbReference type="GO" id="GO:0005829">
    <property type="term" value="C:cytosol"/>
    <property type="evidence" value="ECO:0007669"/>
    <property type="project" value="TreeGrafter"/>
</dbReference>
<keyword evidence="3" id="KW-0804">Transcription</keyword>